<sequence length="459" mass="52160">MVYNEQSPRQLFKPRSHTQVNSTHSSPTFSTDRMKEMNVHQLQKHLGNQAVGQSIMTSKTPPMNTNSHSIVSAHSLHSSSPIQRKLGEAYIPQDTPSNKIIRDLLVEYETHLENYMNQVSAEVDKARQLIITRAFANIPAVDGYMNALLENFDTDTLTFGDYRKIGRQAGYWIESYVTKVINVKPADGLRVIYQAKRGDTRPDIVVSALIDKEKDQYLDIAWLDITSSSEHSTDHILKKAGDWGQALYARELLYDPIQISPTDRTAVPAPDADLTKLSEQAKLLQEETQKRHLILFQRHASNLYKELERIYNEVKREAINYVEPNPFTLGISRESHHIKKPTESLTASGRPKRKAQTDKDTGFYAEKETSTDLKYASWTPSNEYFLASKSFFEDYTGHSGMTQKEIASFIMGWNGMLSRYDERTKTTNFSKFSLSKSKAGVDILDASGADGEVLVYEWL</sequence>
<comment type="caution">
    <text evidence="2">The sequence shown here is derived from an EMBL/GenBank/DDBJ whole genome shotgun (WGS) entry which is preliminary data.</text>
</comment>
<gene>
    <name evidence="2" type="ORF">JOC58_000051</name>
</gene>
<keyword evidence="3" id="KW-1185">Reference proteome</keyword>
<evidence type="ECO:0000313" key="2">
    <source>
        <dbReference type="EMBL" id="MDR6242167.1"/>
    </source>
</evidence>
<accession>A0ABU1IU55</accession>
<feature type="region of interest" description="Disordered" evidence="1">
    <location>
        <begin position="1"/>
        <end position="31"/>
    </location>
</feature>
<reference evidence="2 3" key="1">
    <citation type="submission" date="2023-07" db="EMBL/GenBank/DDBJ databases">
        <title>Genomic Encyclopedia of Type Strains, Phase IV (KMG-IV): sequencing the most valuable type-strain genomes for metagenomic binning, comparative biology and taxonomic classification.</title>
        <authorList>
            <person name="Goeker M."/>
        </authorList>
    </citation>
    <scope>NUCLEOTIDE SEQUENCE [LARGE SCALE GENOMIC DNA]</scope>
    <source>
        <strain evidence="2 3">DSM 22170</strain>
    </source>
</reference>
<evidence type="ECO:0000256" key="1">
    <source>
        <dbReference type="SAM" id="MobiDB-lite"/>
    </source>
</evidence>
<protein>
    <recommendedName>
        <fullName evidence="4">Transposase</fullName>
    </recommendedName>
</protein>
<dbReference type="EMBL" id="JAVDQH010000001">
    <property type="protein sequence ID" value="MDR6242167.1"/>
    <property type="molecule type" value="Genomic_DNA"/>
</dbReference>
<dbReference type="Proteomes" id="UP001185028">
    <property type="component" value="Unassembled WGS sequence"/>
</dbReference>
<proteinExistence type="predicted"/>
<dbReference type="RefSeq" id="WP_188774658.1">
    <property type="nucleotide sequence ID" value="NZ_BMMB01000003.1"/>
</dbReference>
<name>A0ABU1IU55_9BACL</name>
<feature type="compositionally biased region" description="Polar residues" evidence="1">
    <location>
        <begin position="17"/>
        <end position="31"/>
    </location>
</feature>
<feature type="region of interest" description="Disordered" evidence="1">
    <location>
        <begin position="338"/>
        <end position="360"/>
    </location>
</feature>
<evidence type="ECO:0008006" key="4">
    <source>
        <dbReference type="Google" id="ProtNLM"/>
    </source>
</evidence>
<organism evidence="2 3">
    <name type="scientific">Paenibacillus hunanensis</name>
    <dbReference type="NCBI Taxonomy" id="539262"/>
    <lineage>
        <taxon>Bacteria</taxon>
        <taxon>Bacillati</taxon>
        <taxon>Bacillota</taxon>
        <taxon>Bacilli</taxon>
        <taxon>Bacillales</taxon>
        <taxon>Paenibacillaceae</taxon>
        <taxon>Paenibacillus</taxon>
    </lineage>
</organism>
<evidence type="ECO:0000313" key="3">
    <source>
        <dbReference type="Proteomes" id="UP001185028"/>
    </source>
</evidence>